<keyword evidence="1" id="KW-0472">Membrane</keyword>
<feature type="transmembrane region" description="Helical" evidence="1">
    <location>
        <begin position="77"/>
        <end position="95"/>
    </location>
</feature>
<reference evidence="2 3" key="1">
    <citation type="submission" date="2018-07" db="EMBL/GenBank/DDBJ databases">
        <title>Whole genome sequence of Mycobacterium uberis.</title>
        <authorList>
            <person name="Benjak A."/>
        </authorList>
    </citation>
    <scope>NUCLEOTIDE SEQUENCE [LARGE SCALE GENOMIC DNA]</scope>
    <source>
        <strain evidence="2 3">Jura</strain>
    </source>
</reference>
<name>A0A3E1HDS3_9MYCO</name>
<feature type="transmembrane region" description="Helical" evidence="1">
    <location>
        <begin position="47"/>
        <end position="71"/>
    </location>
</feature>
<feature type="transmembrane region" description="Helical" evidence="1">
    <location>
        <begin position="104"/>
        <end position="123"/>
    </location>
</feature>
<dbReference type="EMBL" id="QAYL01000028">
    <property type="protein sequence ID" value="RFD24590.1"/>
    <property type="molecule type" value="Genomic_DNA"/>
</dbReference>
<protein>
    <submittedName>
        <fullName evidence="2">Uncharacterized protein</fullName>
    </submittedName>
</protein>
<keyword evidence="3" id="KW-1185">Reference proteome</keyword>
<keyword evidence="1" id="KW-1133">Transmembrane helix</keyword>
<feature type="transmembrane region" description="Helical" evidence="1">
    <location>
        <begin position="135"/>
        <end position="156"/>
    </location>
</feature>
<gene>
    <name evidence="2" type="ORF">MUBE_13595</name>
</gene>
<evidence type="ECO:0000313" key="2">
    <source>
        <dbReference type="EMBL" id="RFD24590.1"/>
    </source>
</evidence>
<dbReference type="AlphaFoldDB" id="A0A3E1HDS3"/>
<keyword evidence="1" id="KW-0812">Transmembrane</keyword>
<dbReference type="Proteomes" id="UP000258522">
    <property type="component" value="Unassembled WGS sequence"/>
</dbReference>
<evidence type="ECO:0000256" key="1">
    <source>
        <dbReference type="SAM" id="Phobius"/>
    </source>
</evidence>
<comment type="caution">
    <text evidence="2">The sequence shown here is derived from an EMBL/GenBank/DDBJ whole genome shotgun (WGS) entry which is preliminary data.</text>
</comment>
<sequence length="162" mass="16733">MAGQTRQSAVGNCIGALADRQCPDLTETKLRAASVDDSEGADLAIRVVVLALLAVDGVLSALGGAMLLPFYIGSVPFPISGLVSGVVNAVLVWAAGSWTRSPQLAALPLWMWLLTVGLLSLGGPGNDVVLGGKGILAYGALWLIVLGLLPLACVLLRRKRYG</sequence>
<accession>A0A3E1HDS3</accession>
<evidence type="ECO:0000313" key="3">
    <source>
        <dbReference type="Proteomes" id="UP000258522"/>
    </source>
</evidence>
<proteinExistence type="predicted"/>
<organism evidence="2 3">
    <name type="scientific">Mycobacterium uberis</name>
    <dbReference type="NCBI Taxonomy" id="2162698"/>
    <lineage>
        <taxon>Bacteria</taxon>
        <taxon>Bacillati</taxon>
        <taxon>Actinomycetota</taxon>
        <taxon>Actinomycetes</taxon>
        <taxon>Mycobacteriales</taxon>
        <taxon>Mycobacteriaceae</taxon>
        <taxon>Mycobacterium</taxon>
    </lineage>
</organism>